<gene>
    <name evidence="3" type="ORF">I2H38_19405</name>
</gene>
<dbReference type="SUPFAM" id="SSF51905">
    <property type="entry name" value="FAD/NAD(P)-binding domain"/>
    <property type="match status" value="1"/>
</dbReference>
<dbReference type="InterPro" id="IPR036188">
    <property type="entry name" value="FAD/NAD-bd_sf"/>
</dbReference>
<dbReference type="PANTHER" id="PTHR13847:SF287">
    <property type="entry name" value="FAD-DEPENDENT OXIDOREDUCTASE DOMAIN-CONTAINING PROTEIN 1"/>
    <property type="match status" value="1"/>
</dbReference>
<dbReference type="EMBL" id="JADQDO010000015">
    <property type="protein sequence ID" value="MBF9235533.1"/>
    <property type="molecule type" value="Genomic_DNA"/>
</dbReference>
<evidence type="ECO:0000256" key="1">
    <source>
        <dbReference type="ARBA" id="ARBA00023002"/>
    </source>
</evidence>
<dbReference type="Gene3D" id="3.30.9.10">
    <property type="entry name" value="D-Amino Acid Oxidase, subunit A, domain 2"/>
    <property type="match status" value="1"/>
</dbReference>
<protein>
    <submittedName>
        <fullName evidence="3">FAD-binding oxidoreductase</fullName>
    </submittedName>
</protein>
<comment type="caution">
    <text evidence="3">The sequence shown here is derived from an EMBL/GenBank/DDBJ whole genome shotgun (WGS) entry which is preliminary data.</text>
</comment>
<dbReference type="PANTHER" id="PTHR13847">
    <property type="entry name" value="SARCOSINE DEHYDROGENASE-RELATED"/>
    <property type="match status" value="1"/>
</dbReference>
<evidence type="ECO:0000259" key="2">
    <source>
        <dbReference type="Pfam" id="PF01266"/>
    </source>
</evidence>
<proteinExistence type="predicted"/>
<name>A0A931BVL7_9HYPH</name>
<evidence type="ECO:0000313" key="3">
    <source>
        <dbReference type="EMBL" id="MBF9235533.1"/>
    </source>
</evidence>
<dbReference type="RefSeq" id="WP_196273524.1">
    <property type="nucleotide sequence ID" value="NZ_JADQDO010000015.1"/>
</dbReference>
<evidence type="ECO:0000313" key="4">
    <source>
        <dbReference type="Proteomes" id="UP000599312"/>
    </source>
</evidence>
<accession>A0A931BVL7</accession>
<dbReference type="Gene3D" id="3.50.50.60">
    <property type="entry name" value="FAD/NAD(P)-binding domain"/>
    <property type="match status" value="1"/>
</dbReference>
<dbReference type="Pfam" id="PF01266">
    <property type="entry name" value="DAO"/>
    <property type="match status" value="1"/>
</dbReference>
<keyword evidence="4" id="KW-1185">Reference proteome</keyword>
<keyword evidence="1" id="KW-0560">Oxidoreductase</keyword>
<dbReference type="InterPro" id="IPR006076">
    <property type="entry name" value="FAD-dep_OxRdtase"/>
</dbReference>
<dbReference type="Proteomes" id="UP000599312">
    <property type="component" value="Unassembled WGS sequence"/>
</dbReference>
<dbReference type="GO" id="GO:0016491">
    <property type="term" value="F:oxidoreductase activity"/>
    <property type="evidence" value="ECO:0007669"/>
    <property type="project" value="UniProtKB-KW"/>
</dbReference>
<dbReference type="GO" id="GO:0005737">
    <property type="term" value="C:cytoplasm"/>
    <property type="evidence" value="ECO:0007669"/>
    <property type="project" value="TreeGrafter"/>
</dbReference>
<dbReference type="AlphaFoldDB" id="A0A931BVL7"/>
<organism evidence="3 4">
    <name type="scientific">Microvirga alba</name>
    <dbReference type="NCBI Taxonomy" id="2791025"/>
    <lineage>
        <taxon>Bacteria</taxon>
        <taxon>Pseudomonadati</taxon>
        <taxon>Pseudomonadota</taxon>
        <taxon>Alphaproteobacteria</taxon>
        <taxon>Hyphomicrobiales</taxon>
        <taxon>Methylobacteriaceae</taxon>
        <taxon>Microvirga</taxon>
    </lineage>
</organism>
<feature type="domain" description="FAD dependent oxidoreductase" evidence="2">
    <location>
        <begin position="4"/>
        <end position="344"/>
    </location>
</feature>
<sequence>MKFDYLVIGAGISGAAAAFELAQSGSVALIEAEAMPGYHSTGRSAALYTRNYGAPVVQRINAASHDFFINPPSGFAERPLVTPRGALTVATPGDEDKLNAILALSSEDNRIEAIPASRVLELAPLLRPECVSAAAYEPGVMDMDVDALHQGYLRGLRQRGGSLFCNARIDKVSRKSGLWRASAGEACFEGRVVVNAAGAWADQVGALAGTPPLGLVPKRRTAILVDEPRGLDTRTLPSVEFVDGEAYLKPDAGKIMASPGDQTPVEPQDIQPEEWDMAVLVDWLERRTLISVRRIANSWAGLRTFAADGVPVAGFDPGIEDFFWLAGQGGFGIMMAPTLGRIAAGLITDGRIPWKIAAQGLSEQDLSVARFSRRNAESTPLPA</sequence>
<reference evidence="3" key="1">
    <citation type="submission" date="2020-11" db="EMBL/GenBank/DDBJ databases">
        <authorList>
            <person name="Kim M.K."/>
        </authorList>
    </citation>
    <scope>NUCLEOTIDE SEQUENCE</scope>
    <source>
        <strain evidence="3">BT350</strain>
    </source>
</reference>